<evidence type="ECO:0000313" key="5">
    <source>
        <dbReference type="Proteomes" id="UP001289374"/>
    </source>
</evidence>
<comment type="similarity">
    <text evidence="1">Belongs to the FPP family.</text>
</comment>
<name>A0AAE1VV27_9LAMI</name>
<keyword evidence="5" id="KW-1185">Reference proteome</keyword>
<dbReference type="Pfam" id="PF05911">
    <property type="entry name" value="FPP"/>
    <property type="match status" value="1"/>
</dbReference>
<feature type="coiled-coil region" evidence="3">
    <location>
        <begin position="84"/>
        <end position="162"/>
    </location>
</feature>
<sequence length="167" mass="18366">MGCSIVAQTLSALNIQSPEVTSKAAPPGDELNDSVKALSEKLSEALLNIRSKEDLVKQHAKVAEEAVSEELDPGERVGHLDGALKECLRQLRQAREEQEEKIYEAVAKKGCEWESKKSELQNKLVELHAQLQSATDADKTMLAEVRSKLDAAEKENSTLKLKAPFKS</sequence>
<accession>A0AAE1VV27</accession>
<dbReference type="PANTHER" id="PTHR31580:SF49">
    <property type="entry name" value="FILAMENT-LIKE PLANT PROTEIN 3"/>
    <property type="match status" value="1"/>
</dbReference>
<dbReference type="EMBL" id="JACGWL010000827">
    <property type="protein sequence ID" value="KAK4381697.1"/>
    <property type="molecule type" value="Genomic_DNA"/>
</dbReference>
<evidence type="ECO:0000256" key="1">
    <source>
        <dbReference type="ARBA" id="ARBA00005921"/>
    </source>
</evidence>
<proteinExistence type="inferred from homology"/>
<dbReference type="Proteomes" id="UP001289374">
    <property type="component" value="Unassembled WGS sequence"/>
</dbReference>
<dbReference type="AlphaFoldDB" id="A0AAE1VV27"/>
<evidence type="ECO:0000256" key="2">
    <source>
        <dbReference type="ARBA" id="ARBA00023054"/>
    </source>
</evidence>
<reference evidence="4" key="1">
    <citation type="submission" date="2020-06" db="EMBL/GenBank/DDBJ databases">
        <authorList>
            <person name="Li T."/>
            <person name="Hu X."/>
            <person name="Zhang T."/>
            <person name="Song X."/>
            <person name="Zhang H."/>
            <person name="Dai N."/>
            <person name="Sheng W."/>
            <person name="Hou X."/>
            <person name="Wei L."/>
        </authorList>
    </citation>
    <scope>NUCLEOTIDE SEQUENCE</scope>
    <source>
        <strain evidence="4">K16</strain>
        <tissue evidence="4">Leaf</tissue>
    </source>
</reference>
<protein>
    <submittedName>
        <fullName evidence="4">Filament-like plant protein 3</fullName>
    </submittedName>
</protein>
<keyword evidence="2 3" id="KW-0175">Coiled coil</keyword>
<dbReference type="PANTHER" id="PTHR31580">
    <property type="entry name" value="FILAMENT-LIKE PLANT PROTEIN 4"/>
    <property type="match status" value="1"/>
</dbReference>
<evidence type="ECO:0000313" key="4">
    <source>
        <dbReference type="EMBL" id="KAK4381697.1"/>
    </source>
</evidence>
<gene>
    <name evidence="4" type="ORF">Sango_2943400</name>
</gene>
<dbReference type="InterPro" id="IPR008587">
    <property type="entry name" value="FPP_plant"/>
</dbReference>
<evidence type="ECO:0000256" key="3">
    <source>
        <dbReference type="SAM" id="Coils"/>
    </source>
</evidence>
<reference evidence="4" key="2">
    <citation type="journal article" date="2024" name="Plant">
        <title>Genomic evolution and insights into agronomic trait innovations of Sesamum species.</title>
        <authorList>
            <person name="Miao H."/>
            <person name="Wang L."/>
            <person name="Qu L."/>
            <person name="Liu H."/>
            <person name="Sun Y."/>
            <person name="Le M."/>
            <person name="Wang Q."/>
            <person name="Wei S."/>
            <person name="Zheng Y."/>
            <person name="Lin W."/>
            <person name="Duan Y."/>
            <person name="Cao H."/>
            <person name="Xiong S."/>
            <person name="Wang X."/>
            <person name="Wei L."/>
            <person name="Li C."/>
            <person name="Ma Q."/>
            <person name="Ju M."/>
            <person name="Zhao R."/>
            <person name="Li G."/>
            <person name="Mu C."/>
            <person name="Tian Q."/>
            <person name="Mei H."/>
            <person name="Zhang T."/>
            <person name="Gao T."/>
            <person name="Zhang H."/>
        </authorList>
    </citation>
    <scope>NUCLEOTIDE SEQUENCE</scope>
    <source>
        <strain evidence="4">K16</strain>
    </source>
</reference>
<organism evidence="4 5">
    <name type="scientific">Sesamum angolense</name>
    <dbReference type="NCBI Taxonomy" id="2727404"/>
    <lineage>
        <taxon>Eukaryota</taxon>
        <taxon>Viridiplantae</taxon>
        <taxon>Streptophyta</taxon>
        <taxon>Embryophyta</taxon>
        <taxon>Tracheophyta</taxon>
        <taxon>Spermatophyta</taxon>
        <taxon>Magnoliopsida</taxon>
        <taxon>eudicotyledons</taxon>
        <taxon>Gunneridae</taxon>
        <taxon>Pentapetalae</taxon>
        <taxon>asterids</taxon>
        <taxon>lamiids</taxon>
        <taxon>Lamiales</taxon>
        <taxon>Pedaliaceae</taxon>
        <taxon>Sesamum</taxon>
    </lineage>
</organism>
<comment type="caution">
    <text evidence="4">The sequence shown here is derived from an EMBL/GenBank/DDBJ whole genome shotgun (WGS) entry which is preliminary data.</text>
</comment>